<dbReference type="Pfam" id="PF01464">
    <property type="entry name" value="SLT"/>
    <property type="match status" value="1"/>
</dbReference>
<evidence type="ECO:0000256" key="1">
    <source>
        <dbReference type="SAM" id="MobiDB-lite"/>
    </source>
</evidence>
<protein>
    <submittedName>
        <fullName evidence="3">Lytic transglycosylase domain-containing protein</fullName>
    </submittedName>
</protein>
<feature type="compositionally biased region" description="Basic and acidic residues" evidence="1">
    <location>
        <begin position="203"/>
        <end position="216"/>
    </location>
</feature>
<feature type="domain" description="Transglycosylase SLT" evidence="2">
    <location>
        <begin position="12"/>
        <end position="143"/>
    </location>
</feature>
<evidence type="ECO:0000259" key="2">
    <source>
        <dbReference type="Pfam" id="PF01464"/>
    </source>
</evidence>
<accession>A0A3T6WSF8</accession>
<evidence type="ECO:0000313" key="3">
    <source>
        <dbReference type="EMBL" id="ECW7871430.1"/>
    </source>
</evidence>
<feature type="region of interest" description="Disordered" evidence="1">
    <location>
        <begin position="190"/>
        <end position="216"/>
    </location>
</feature>
<dbReference type="EMBL" id="AAKXPG010000031">
    <property type="protein sequence ID" value="ECW7871430.1"/>
    <property type="molecule type" value="Genomic_DNA"/>
</dbReference>
<dbReference type="AlphaFoldDB" id="A0A3T6WSF8"/>
<name>A0A3T6WSF8_SALET</name>
<comment type="caution">
    <text evidence="3">The sequence shown here is derived from an EMBL/GenBank/DDBJ whole genome shotgun (WGS) entry which is preliminary data.</text>
</comment>
<feature type="compositionally biased region" description="Polar residues" evidence="1">
    <location>
        <begin position="190"/>
        <end position="202"/>
    </location>
</feature>
<dbReference type="CDD" id="cd16892">
    <property type="entry name" value="LT_VirB1-like"/>
    <property type="match status" value="1"/>
</dbReference>
<dbReference type="SUPFAM" id="SSF53955">
    <property type="entry name" value="Lysozyme-like"/>
    <property type="match status" value="1"/>
</dbReference>
<feature type="region of interest" description="Disordered" evidence="1">
    <location>
        <begin position="162"/>
        <end position="181"/>
    </location>
</feature>
<proteinExistence type="predicted"/>
<reference evidence="3" key="1">
    <citation type="submission" date="2019-09" db="EMBL/GenBank/DDBJ databases">
        <authorList>
            <person name="Ashton P.M."/>
            <person name="Dallman T."/>
            <person name="Nair S."/>
            <person name="De Pinna E."/>
            <person name="Peters T."/>
            <person name="Grant K."/>
        </authorList>
    </citation>
    <scope>NUCLEOTIDE SEQUENCE</scope>
    <source>
        <strain evidence="3">804450</strain>
    </source>
</reference>
<dbReference type="Gene3D" id="1.10.530.10">
    <property type="match status" value="1"/>
</dbReference>
<dbReference type="InterPro" id="IPR023346">
    <property type="entry name" value="Lysozyme-like_dom_sf"/>
</dbReference>
<organism evidence="3">
    <name type="scientific">Salmonella enterica I</name>
    <dbReference type="NCBI Taxonomy" id="59201"/>
    <lineage>
        <taxon>Bacteria</taxon>
        <taxon>Pseudomonadati</taxon>
        <taxon>Pseudomonadota</taxon>
        <taxon>Gammaproteobacteria</taxon>
        <taxon>Enterobacterales</taxon>
        <taxon>Enterobacteriaceae</taxon>
        <taxon>Salmonella</taxon>
    </lineage>
</organism>
<sequence length="216" mass="24075">MISTAAFLALAIQCAPDIATDTLARIVKTESSFNPWAIGVVGKPLKRQPQTKEEALAAIRKLVNDNANFSIGLAQINRQYFDARNAEAIFEPCTNLKMSSDILKDCYARALKNSDTEKQALLKAFSCYYSGNYRRGFVKENNGTSYVDRVVAVNTSSIKVPALNDDGIQNPSSRQERPTYDDWDVLQQYPKYSTPTQSNSEEAAQKNQEEQTDVKS</sequence>
<dbReference type="InterPro" id="IPR008258">
    <property type="entry name" value="Transglycosylase_SLT_dom_1"/>
</dbReference>
<gene>
    <name evidence="3" type="ORF">F3550_21395</name>
</gene>